<reference evidence="1 2" key="2">
    <citation type="submission" date="2018-11" db="EMBL/GenBank/DDBJ databases">
        <authorList>
            <consortium name="Pathogen Informatics"/>
        </authorList>
    </citation>
    <scope>NUCLEOTIDE SEQUENCE [LARGE SCALE GENOMIC DNA]</scope>
    <source>
        <strain evidence="1 2">Egypt</strain>
    </source>
</reference>
<proteinExistence type="predicted"/>
<organism evidence="3">
    <name type="scientific">Echinostoma caproni</name>
    <dbReference type="NCBI Taxonomy" id="27848"/>
    <lineage>
        <taxon>Eukaryota</taxon>
        <taxon>Metazoa</taxon>
        <taxon>Spiralia</taxon>
        <taxon>Lophotrochozoa</taxon>
        <taxon>Platyhelminthes</taxon>
        <taxon>Trematoda</taxon>
        <taxon>Digenea</taxon>
        <taxon>Plagiorchiida</taxon>
        <taxon>Echinostomata</taxon>
        <taxon>Echinostomatoidea</taxon>
        <taxon>Echinostomatidae</taxon>
        <taxon>Echinostoma</taxon>
    </lineage>
</organism>
<dbReference type="AlphaFoldDB" id="A0A183B9S7"/>
<dbReference type="Proteomes" id="UP000272942">
    <property type="component" value="Unassembled WGS sequence"/>
</dbReference>
<name>A0A183B9S7_9TREM</name>
<gene>
    <name evidence="1" type="ORF">ECPE_LOCUS15962</name>
</gene>
<reference evidence="3" key="1">
    <citation type="submission" date="2016-06" db="UniProtKB">
        <authorList>
            <consortium name="WormBaseParasite"/>
        </authorList>
    </citation>
    <scope>IDENTIFICATION</scope>
</reference>
<protein>
    <submittedName>
        <fullName evidence="3">CUE domain-containing protein</fullName>
    </submittedName>
</protein>
<dbReference type="EMBL" id="UZAN01062451">
    <property type="protein sequence ID" value="VDP93234.1"/>
    <property type="molecule type" value="Genomic_DNA"/>
</dbReference>
<accession>A0A183B9S7</accession>
<evidence type="ECO:0000313" key="1">
    <source>
        <dbReference type="EMBL" id="VDP93234.1"/>
    </source>
</evidence>
<dbReference type="OrthoDB" id="1854593at2759"/>
<keyword evidence="2" id="KW-1185">Reference proteome</keyword>
<evidence type="ECO:0000313" key="3">
    <source>
        <dbReference type="WBParaSite" id="ECPE_0001600201-mRNA-1"/>
    </source>
</evidence>
<sequence>MISFPLIRLYLLKAAIFGSLSFHVFSHFLVEANGDVDTAIDFLLSSADADGKDSTLSDSSAVTKPSNTSLVAPSRLKTAAETFHASSTARQLSLTERRQALLSHARKRFLVTSNPEDRAE</sequence>
<dbReference type="WBParaSite" id="ECPE_0001600201-mRNA-1">
    <property type="protein sequence ID" value="ECPE_0001600201-mRNA-1"/>
    <property type="gene ID" value="ECPE_0001600201"/>
</dbReference>
<evidence type="ECO:0000313" key="2">
    <source>
        <dbReference type="Proteomes" id="UP000272942"/>
    </source>
</evidence>